<dbReference type="PROSITE" id="PS51257">
    <property type="entry name" value="PROKAR_LIPOPROTEIN"/>
    <property type="match status" value="1"/>
</dbReference>
<dbReference type="AlphaFoldDB" id="A0A940X6F3"/>
<protein>
    <recommendedName>
        <fullName evidence="3">Lipoprotein</fullName>
    </recommendedName>
</protein>
<evidence type="ECO:0000313" key="2">
    <source>
        <dbReference type="Proteomes" id="UP000675047"/>
    </source>
</evidence>
<reference evidence="1 2" key="1">
    <citation type="submission" date="2021-03" db="EMBL/GenBank/DDBJ databases">
        <title>Flavobacterium Flabelliformis Sp. Nov. And Flavobacterium Geliluteum Sp. Nov., Two Novel Multidrug Resistant Psychrophilic Species Isolated From Antarctica.</title>
        <authorList>
            <person name="Kralova S."/>
            <person name="Busse H.J."/>
            <person name="Bezdicek M."/>
            <person name="Nykrynova M."/>
            <person name="Kroupova E."/>
            <person name="Krsek D."/>
            <person name="Sedlacek I."/>
        </authorList>
    </citation>
    <scope>NUCLEOTIDE SEQUENCE [LARGE SCALE GENOMIC DNA]</scope>
    <source>
        <strain evidence="1 2">P7388</strain>
    </source>
</reference>
<evidence type="ECO:0008006" key="3">
    <source>
        <dbReference type="Google" id="ProtNLM"/>
    </source>
</evidence>
<dbReference type="RefSeq" id="WP_210666897.1">
    <property type="nucleotide sequence ID" value="NZ_JAGFBV010000019.1"/>
</dbReference>
<keyword evidence="2" id="KW-1185">Reference proteome</keyword>
<organism evidence="1 2">
    <name type="scientific">Flavobacterium geliluteum</name>
    <dbReference type="NCBI Taxonomy" id="2816120"/>
    <lineage>
        <taxon>Bacteria</taxon>
        <taxon>Pseudomonadati</taxon>
        <taxon>Bacteroidota</taxon>
        <taxon>Flavobacteriia</taxon>
        <taxon>Flavobacteriales</taxon>
        <taxon>Flavobacteriaceae</taxon>
        <taxon>Flavobacterium</taxon>
    </lineage>
</organism>
<sequence>MKFITSFIILILLASCQITETIHINPDVTGNIEITELRDENSYMQLAGENYSKEEEFKDTTFVFKEYMIKYKENFSKYLPAEQELFQKYADAKVHIKKSSFEKEFRKTVTLKFNKVTDIPDLYKTENYADDIKFNYALTAEKEYWKVVYDFDGLVFMRTVLITSQELLQKSKDEFNDMDPKYKSLKLVQKYVLNYHFPRKIKVVSNHKAVISVDKKSLQLEFQLSECMQNPEITNLEVVLE</sequence>
<comment type="caution">
    <text evidence="1">The sequence shown here is derived from an EMBL/GenBank/DDBJ whole genome shotgun (WGS) entry which is preliminary data.</text>
</comment>
<gene>
    <name evidence="1" type="ORF">J3495_12595</name>
</gene>
<dbReference type="EMBL" id="JAGFBV010000019">
    <property type="protein sequence ID" value="MBP4138918.1"/>
    <property type="molecule type" value="Genomic_DNA"/>
</dbReference>
<evidence type="ECO:0000313" key="1">
    <source>
        <dbReference type="EMBL" id="MBP4138918.1"/>
    </source>
</evidence>
<proteinExistence type="predicted"/>
<accession>A0A940X6F3</accession>
<name>A0A940X6F3_9FLAO</name>
<dbReference type="Proteomes" id="UP000675047">
    <property type="component" value="Unassembled WGS sequence"/>
</dbReference>